<keyword evidence="5" id="KW-0863">Zinc-finger</keyword>
<comment type="function">
    <text evidence="8">Involved in the maturation of [NiFe] hydrogenases. Along with HypE, it catalyzes the synthesis of the CN ligands of the active site iron of [NiFe]-hydrogenases. HypF functions as a carbamoyl transferase using carbamoylphosphate as a substrate and transferring the carboxamido moiety in an ATP-dependent reaction to the thiolate of the C-terminal cysteine of HypE yielding a protein-S-carboxamide.</text>
</comment>
<protein>
    <recommendedName>
        <fullName evidence="8">Carbamoyltransferase HypF</fullName>
        <ecNumber evidence="8">6.2.-.-</ecNumber>
    </recommendedName>
</protein>
<evidence type="ECO:0000313" key="13">
    <source>
        <dbReference type="Proteomes" id="UP000178885"/>
    </source>
</evidence>
<dbReference type="Gene3D" id="3.30.420.360">
    <property type="match status" value="1"/>
</dbReference>
<evidence type="ECO:0000256" key="6">
    <source>
        <dbReference type="ARBA" id="ARBA00022833"/>
    </source>
</evidence>
<dbReference type="Proteomes" id="UP000178885">
    <property type="component" value="Unassembled WGS sequence"/>
</dbReference>
<dbReference type="Gene3D" id="3.30.420.40">
    <property type="match status" value="1"/>
</dbReference>
<feature type="active site" evidence="9">
    <location>
        <position position="24"/>
    </location>
</feature>
<proteinExistence type="inferred from homology"/>
<dbReference type="NCBIfam" id="TIGR00143">
    <property type="entry name" value="hypF"/>
    <property type="match status" value="1"/>
</dbReference>
<feature type="domain" description="Acylphosphatase-like" evidence="10">
    <location>
        <begin position="9"/>
        <end position="95"/>
    </location>
</feature>
<evidence type="ECO:0000259" key="10">
    <source>
        <dbReference type="PROSITE" id="PS51160"/>
    </source>
</evidence>
<dbReference type="AlphaFoldDB" id="A0A1F6TSD6"/>
<sequence>MDPAHDIEAKLLLLGGRVQGVGFRPFVYRLAQRFGLAGWVINRTGQVEIFAEGPPSALAQFAHALIAEAPPLARPEIISNHSVAAQALASFAILPSEESARPHIHVPPDYFACDDCLRELRDPLDRRYRYPFINCTQCGPRYTLIARLPYDRPNTTMAGFTLCPDCRQEYENPADRRFHAEPIACPACGPSLRFVSPGDPAVAETGAALAACVAALRAGGIAAVKGVGGYHLMCDARDDVALARLRRNKPRPHKPLAVMFPWRGPDGLDAVRESAAPDPQEARLLRDPSRPIVLVTKRAETTLSALIAPGLEEIGAFLPYSPLHHLLLDAFGAPLVATSANVRGEPVLTDNTEVEARLVRVAETFLHHNRPIERPADDPVFRVVAGRPRPIRLGRGIAPLELALPSTLRRPVLAVGGHMKNTVALAWDDRVVVSPHIGDLDAPRSLAVFEQVVADLQRLYGVRAEGIVCDAHPGYASTRWAIRSGLPLTRVFHHHAHASALAGEHPEVRRWLVFAWDGVGYGEDGTLWGGEALLGRPGAWKRAASMRPFHLPGGERAAREPWRSAVALCWEAGIEWRACPRDTALLRAAWGNRLNAPPSSAVGRLFDAAAALTGVNLESSFEGQGPTMLEAVAGEAAEPVALPLAPGGRGIACTDWAPLLPVLMDDARSVAERAAVFHESLAHALAAQARHLRARHGEFTVGLGGGVFQNRILTERALALLAAAGFDARLGATIPCNDAGIGYGQVIEFIAAA</sequence>
<dbReference type="SUPFAM" id="SSF54975">
    <property type="entry name" value="Acylphosphatase/BLUF domain-like"/>
    <property type="match status" value="1"/>
</dbReference>
<dbReference type="Pfam" id="PF00708">
    <property type="entry name" value="Acylphosphatase"/>
    <property type="match status" value="1"/>
</dbReference>
<dbReference type="InterPro" id="IPR041440">
    <property type="entry name" value="HypF_C"/>
</dbReference>
<dbReference type="InterPro" id="IPR036046">
    <property type="entry name" value="Acylphosphatase-like_dom_sf"/>
</dbReference>
<evidence type="ECO:0000256" key="7">
    <source>
        <dbReference type="ARBA" id="ARBA00048220"/>
    </source>
</evidence>
<evidence type="ECO:0000256" key="5">
    <source>
        <dbReference type="ARBA" id="ARBA00022771"/>
    </source>
</evidence>
<dbReference type="InterPro" id="IPR055128">
    <property type="entry name" value="HypF_C_2"/>
</dbReference>
<dbReference type="GO" id="GO:0003725">
    <property type="term" value="F:double-stranded RNA binding"/>
    <property type="evidence" value="ECO:0007669"/>
    <property type="project" value="InterPro"/>
</dbReference>
<comment type="catalytic activity">
    <reaction evidence="9">
        <text>an acyl phosphate + H2O = a carboxylate + phosphate + H(+)</text>
        <dbReference type="Rhea" id="RHEA:14965"/>
        <dbReference type="ChEBI" id="CHEBI:15377"/>
        <dbReference type="ChEBI" id="CHEBI:15378"/>
        <dbReference type="ChEBI" id="CHEBI:29067"/>
        <dbReference type="ChEBI" id="CHEBI:43474"/>
        <dbReference type="ChEBI" id="CHEBI:59918"/>
        <dbReference type="EC" id="3.6.1.7"/>
    </reaction>
</comment>
<dbReference type="Pfam" id="PF17788">
    <property type="entry name" value="HypF_C"/>
    <property type="match status" value="1"/>
</dbReference>
<dbReference type="GO" id="GO:0051604">
    <property type="term" value="P:protein maturation"/>
    <property type="evidence" value="ECO:0007669"/>
    <property type="project" value="TreeGrafter"/>
</dbReference>
<dbReference type="InterPro" id="IPR001792">
    <property type="entry name" value="Acylphosphatase-like_dom"/>
</dbReference>
<evidence type="ECO:0000256" key="8">
    <source>
        <dbReference type="PIRNR" id="PIRNR006256"/>
    </source>
</evidence>
<dbReference type="PANTHER" id="PTHR42959:SF1">
    <property type="entry name" value="CARBAMOYLTRANSFERASE HYPF"/>
    <property type="match status" value="1"/>
</dbReference>
<keyword evidence="3" id="KW-0436">Ligase</keyword>
<evidence type="ECO:0000256" key="4">
    <source>
        <dbReference type="ARBA" id="ARBA00022723"/>
    </source>
</evidence>
<keyword evidence="12" id="KW-0808">Transferase</keyword>
<dbReference type="EC" id="6.2.-.-" evidence="8"/>
<dbReference type="GO" id="GO:0003998">
    <property type="term" value="F:acylphosphatase activity"/>
    <property type="evidence" value="ECO:0007669"/>
    <property type="project" value="UniProtKB-EC"/>
</dbReference>
<dbReference type="PANTHER" id="PTHR42959">
    <property type="entry name" value="CARBAMOYLTRANSFERASE"/>
    <property type="match status" value="1"/>
</dbReference>
<dbReference type="InterPro" id="IPR011125">
    <property type="entry name" value="Znf_HypF"/>
</dbReference>
<dbReference type="Pfam" id="PF07503">
    <property type="entry name" value="zf-HYPF"/>
    <property type="match status" value="2"/>
</dbReference>
<dbReference type="GO" id="GO:0016874">
    <property type="term" value="F:ligase activity"/>
    <property type="evidence" value="ECO:0007669"/>
    <property type="project" value="UniProtKB-UniRule"/>
</dbReference>
<dbReference type="GO" id="GO:0016743">
    <property type="term" value="F:carboxyl- or carbamoyltransferase activity"/>
    <property type="evidence" value="ECO:0007669"/>
    <property type="project" value="UniProtKB-UniRule"/>
</dbReference>
<dbReference type="STRING" id="1817760.A2151_05275"/>
<evidence type="ECO:0000256" key="3">
    <source>
        <dbReference type="ARBA" id="ARBA00022598"/>
    </source>
</evidence>
<dbReference type="InterPro" id="IPR004421">
    <property type="entry name" value="Carbamoyltransferase_HypF"/>
</dbReference>
<comment type="catalytic activity">
    <reaction evidence="7 8">
        <text>C-terminal L-cysteinyl-[HypE protein] + carbamoyl phosphate + ATP + H2O = C-terminal S-carboxamide-L-cysteinyl-[HypE protein] + AMP + phosphate + diphosphate + H(+)</text>
        <dbReference type="Rhea" id="RHEA:55636"/>
        <dbReference type="Rhea" id="RHEA-COMP:14247"/>
        <dbReference type="Rhea" id="RHEA-COMP:14392"/>
        <dbReference type="ChEBI" id="CHEBI:15377"/>
        <dbReference type="ChEBI" id="CHEBI:15378"/>
        <dbReference type="ChEBI" id="CHEBI:30616"/>
        <dbReference type="ChEBI" id="CHEBI:33019"/>
        <dbReference type="ChEBI" id="CHEBI:43474"/>
        <dbReference type="ChEBI" id="CHEBI:58228"/>
        <dbReference type="ChEBI" id="CHEBI:76913"/>
        <dbReference type="ChEBI" id="CHEBI:139126"/>
        <dbReference type="ChEBI" id="CHEBI:456215"/>
    </reaction>
</comment>
<dbReference type="PROSITE" id="PS00150">
    <property type="entry name" value="ACYLPHOSPHATASE_1"/>
    <property type="match status" value="1"/>
</dbReference>
<evidence type="ECO:0000256" key="9">
    <source>
        <dbReference type="PROSITE-ProRule" id="PRU00520"/>
    </source>
</evidence>
<feature type="active site" evidence="9">
    <location>
        <position position="42"/>
    </location>
</feature>
<dbReference type="Pfam" id="PF22521">
    <property type="entry name" value="HypF_C_2"/>
    <property type="match status" value="1"/>
</dbReference>
<dbReference type="Pfam" id="PF01300">
    <property type="entry name" value="Sua5_yciO_yrdC"/>
    <property type="match status" value="1"/>
</dbReference>
<accession>A0A1F6TSD6</accession>
<evidence type="ECO:0000259" key="11">
    <source>
        <dbReference type="PROSITE" id="PS51163"/>
    </source>
</evidence>
<keyword evidence="4" id="KW-0479">Metal-binding</keyword>
<comment type="pathway">
    <text evidence="1 8">Protein modification; [NiFe] hydrogenase maturation.</text>
</comment>
<feature type="domain" description="YrdC-like" evidence="11">
    <location>
        <begin position="206"/>
        <end position="396"/>
    </location>
</feature>
<dbReference type="UniPathway" id="UPA00335"/>
<organism evidence="12 13">
    <name type="scientific">Candidatus Muproteobacteria bacterium RBG_16_65_34</name>
    <dbReference type="NCBI Taxonomy" id="1817760"/>
    <lineage>
        <taxon>Bacteria</taxon>
        <taxon>Pseudomonadati</taxon>
        <taxon>Pseudomonadota</taxon>
        <taxon>Candidatus Muproteobacteria</taxon>
    </lineage>
</organism>
<comment type="caution">
    <text evidence="12">The sequence shown here is derived from an EMBL/GenBank/DDBJ whole genome shotgun (WGS) entry which is preliminary data.</text>
</comment>
<evidence type="ECO:0000313" key="12">
    <source>
        <dbReference type="EMBL" id="OGI48041.1"/>
    </source>
</evidence>
<dbReference type="EMBL" id="MFSU01000039">
    <property type="protein sequence ID" value="OGI48041.1"/>
    <property type="molecule type" value="Genomic_DNA"/>
</dbReference>
<comment type="similarity">
    <text evidence="2 8">Belongs to the carbamoyltransferase HypF family.</text>
</comment>
<dbReference type="InterPro" id="IPR017945">
    <property type="entry name" value="DHBP_synth_RibB-like_a/b_dom"/>
</dbReference>
<dbReference type="InterPro" id="IPR051060">
    <property type="entry name" value="Carbamoyltrans_HypF-like"/>
</dbReference>
<dbReference type="GO" id="GO:0008270">
    <property type="term" value="F:zinc ion binding"/>
    <property type="evidence" value="ECO:0007669"/>
    <property type="project" value="UniProtKB-KW"/>
</dbReference>
<dbReference type="Gene3D" id="3.90.870.50">
    <property type="match status" value="1"/>
</dbReference>
<evidence type="ECO:0000256" key="2">
    <source>
        <dbReference type="ARBA" id="ARBA00008097"/>
    </source>
</evidence>
<dbReference type="PROSITE" id="PS51160">
    <property type="entry name" value="ACYLPHOSPHATASE_3"/>
    <property type="match status" value="1"/>
</dbReference>
<dbReference type="SUPFAM" id="SSF55821">
    <property type="entry name" value="YrdC/RibB"/>
    <property type="match status" value="1"/>
</dbReference>
<evidence type="ECO:0000256" key="1">
    <source>
        <dbReference type="ARBA" id="ARBA00004711"/>
    </source>
</evidence>
<dbReference type="Gene3D" id="3.30.110.120">
    <property type="match status" value="1"/>
</dbReference>
<gene>
    <name evidence="12" type="ORF">A2151_05275</name>
</gene>
<dbReference type="PROSITE" id="PS51163">
    <property type="entry name" value="YRDC"/>
    <property type="match status" value="1"/>
</dbReference>
<dbReference type="InterPro" id="IPR017968">
    <property type="entry name" value="Acylphosphatase_CS"/>
</dbReference>
<keyword evidence="6" id="KW-0862">Zinc</keyword>
<dbReference type="InterPro" id="IPR006070">
    <property type="entry name" value="Sua5-like_dom"/>
</dbReference>
<reference evidence="12 13" key="1">
    <citation type="journal article" date="2016" name="Nat. Commun.">
        <title>Thousands of microbial genomes shed light on interconnected biogeochemical processes in an aquifer system.</title>
        <authorList>
            <person name="Anantharaman K."/>
            <person name="Brown C.T."/>
            <person name="Hug L.A."/>
            <person name="Sharon I."/>
            <person name="Castelle C.J."/>
            <person name="Probst A.J."/>
            <person name="Thomas B.C."/>
            <person name="Singh A."/>
            <person name="Wilkins M.J."/>
            <person name="Karaoz U."/>
            <person name="Brodie E.L."/>
            <person name="Williams K.H."/>
            <person name="Hubbard S.S."/>
            <person name="Banfield J.F."/>
        </authorList>
    </citation>
    <scope>NUCLEOTIDE SEQUENCE [LARGE SCALE GENOMIC DNA]</scope>
</reference>
<dbReference type="PIRSF" id="PIRSF006256">
    <property type="entry name" value="CMPcnvr_hdrg_mat"/>
    <property type="match status" value="1"/>
</dbReference>
<name>A0A1F6TSD6_9PROT</name>
<keyword evidence="9" id="KW-0378">Hydrolase</keyword>